<keyword evidence="2" id="KW-1003">Cell membrane</keyword>
<proteinExistence type="predicted"/>
<evidence type="ECO:0000256" key="9">
    <source>
        <dbReference type="SAM" id="MobiDB-lite"/>
    </source>
</evidence>
<comment type="caution">
    <text evidence="12">The sequence shown here is derived from an EMBL/GenBank/DDBJ whole genome shotgun (WGS) entry which is preliminary data.</text>
</comment>
<evidence type="ECO:0000256" key="2">
    <source>
        <dbReference type="ARBA" id="ARBA00022475"/>
    </source>
</evidence>
<gene>
    <name evidence="12" type="ORF">CYNAS_LOCUS3070</name>
</gene>
<feature type="transmembrane region" description="Helical" evidence="10">
    <location>
        <begin position="106"/>
        <end position="124"/>
    </location>
</feature>
<feature type="domain" description="G-protein coupled receptors family 1 profile" evidence="11">
    <location>
        <begin position="35"/>
        <end position="373"/>
    </location>
</feature>
<keyword evidence="3 10" id="KW-0812">Transmembrane</keyword>
<accession>A0AA36DNV0</accession>
<dbReference type="PANTHER" id="PTHR24230:SF136">
    <property type="entry name" value="G-PROTEIN COUPLED RECEPTORS FAMILY 1 PROFILE DOMAIN-CONTAINING PROTEIN"/>
    <property type="match status" value="1"/>
</dbReference>
<dbReference type="InterPro" id="IPR017452">
    <property type="entry name" value="GPCR_Rhodpsn_7TM"/>
</dbReference>
<dbReference type="GO" id="GO:0007218">
    <property type="term" value="P:neuropeptide signaling pathway"/>
    <property type="evidence" value="ECO:0007669"/>
    <property type="project" value="TreeGrafter"/>
</dbReference>
<feature type="transmembrane region" description="Helical" evidence="10">
    <location>
        <begin position="25"/>
        <end position="43"/>
    </location>
</feature>
<feature type="transmembrane region" description="Helical" evidence="10">
    <location>
        <begin position="145"/>
        <end position="167"/>
    </location>
</feature>
<dbReference type="Pfam" id="PF00001">
    <property type="entry name" value="7tm_1"/>
    <property type="match status" value="2"/>
</dbReference>
<dbReference type="AlphaFoldDB" id="A0AA36DNV0"/>
<feature type="transmembrane region" description="Helical" evidence="10">
    <location>
        <begin position="220"/>
        <end position="245"/>
    </location>
</feature>
<evidence type="ECO:0000256" key="8">
    <source>
        <dbReference type="ARBA" id="ARBA00023224"/>
    </source>
</evidence>
<keyword evidence="13" id="KW-1185">Reference proteome</keyword>
<reference evidence="12" key="1">
    <citation type="submission" date="2023-07" db="EMBL/GenBank/DDBJ databases">
        <authorList>
            <consortium name="CYATHOMIX"/>
        </authorList>
    </citation>
    <scope>NUCLEOTIDE SEQUENCE</scope>
    <source>
        <strain evidence="12">N/A</strain>
    </source>
</reference>
<dbReference type="GO" id="GO:0008528">
    <property type="term" value="F:G protein-coupled peptide receptor activity"/>
    <property type="evidence" value="ECO:0007669"/>
    <property type="project" value="TreeGrafter"/>
</dbReference>
<evidence type="ECO:0000256" key="10">
    <source>
        <dbReference type="SAM" id="Phobius"/>
    </source>
</evidence>
<evidence type="ECO:0000256" key="1">
    <source>
        <dbReference type="ARBA" id="ARBA00004651"/>
    </source>
</evidence>
<keyword evidence="8" id="KW-0807">Transducer</keyword>
<evidence type="ECO:0000313" key="12">
    <source>
        <dbReference type="EMBL" id="CAJ0591087.1"/>
    </source>
</evidence>
<dbReference type="Proteomes" id="UP001176961">
    <property type="component" value="Unassembled WGS sequence"/>
</dbReference>
<dbReference type="GO" id="GO:0005886">
    <property type="term" value="C:plasma membrane"/>
    <property type="evidence" value="ECO:0007669"/>
    <property type="project" value="UniProtKB-SubCell"/>
</dbReference>
<comment type="subcellular location">
    <subcellularLocation>
        <location evidence="1">Cell membrane</location>
        <topology evidence="1">Multi-pass membrane protein</topology>
    </subcellularLocation>
</comment>
<evidence type="ECO:0000256" key="6">
    <source>
        <dbReference type="ARBA" id="ARBA00023136"/>
    </source>
</evidence>
<sequence length="404" mass="45826">MSCNGTECVDDSDRFELNTTESIEVLFYFLCFIIGAPLNLIALRRSLRAFSQHKAKSPILLLRINLNLADLCTLLVYVPKQFIWLLTYQWYGGELLCRACSFFSTFSFYANSFVIACIAIDRVFGAYNMSSFNAHRRAYLRCRRLLVIGWLLACILSVPQAIIFRVFEPDRNFRLCTPLWMPFLYEKSRERDLPGTSEYAKNLIEQEIIDMQRLEKMYNIAHLLFVFWIPCIIVIISYLTVLLILQGHLKEEYHGLPAASAVSQIDEDSSKSSGKGKRSTPTYLDTKPLNPSPNNRASSPSAMAVSTIHKAKQHAKRQAAWIILAYLTFWSPYNVVAVLNMTGTLSRHQVFAATLPFLNAAICANPIVNPLIYGILKKTGKQSPSASGVTKLISEFFKELCLLR</sequence>
<dbReference type="Gene3D" id="1.20.1070.10">
    <property type="entry name" value="Rhodopsin 7-helix transmembrane proteins"/>
    <property type="match status" value="1"/>
</dbReference>
<evidence type="ECO:0000256" key="7">
    <source>
        <dbReference type="ARBA" id="ARBA00023170"/>
    </source>
</evidence>
<dbReference type="SUPFAM" id="SSF81321">
    <property type="entry name" value="Family A G protein-coupled receptor-like"/>
    <property type="match status" value="1"/>
</dbReference>
<organism evidence="12 13">
    <name type="scientific">Cylicocyclus nassatus</name>
    <name type="common">Nematode worm</name>
    <dbReference type="NCBI Taxonomy" id="53992"/>
    <lineage>
        <taxon>Eukaryota</taxon>
        <taxon>Metazoa</taxon>
        <taxon>Ecdysozoa</taxon>
        <taxon>Nematoda</taxon>
        <taxon>Chromadorea</taxon>
        <taxon>Rhabditida</taxon>
        <taxon>Rhabditina</taxon>
        <taxon>Rhabditomorpha</taxon>
        <taxon>Strongyloidea</taxon>
        <taxon>Strongylidae</taxon>
        <taxon>Cylicocyclus</taxon>
    </lineage>
</organism>
<feature type="transmembrane region" description="Helical" evidence="10">
    <location>
        <begin position="351"/>
        <end position="376"/>
    </location>
</feature>
<keyword evidence="4 10" id="KW-1133">Transmembrane helix</keyword>
<keyword evidence="5" id="KW-0297">G-protein coupled receptor</keyword>
<dbReference type="InterPro" id="IPR000276">
    <property type="entry name" value="GPCR_Rhodpsn"/>
</dbReference>
<dbReference type="EMBL" id="CATQJL010000001">
    <property type="protein sequence ID" value="CAJ0591087.1"/>
    <property type="molecule type" value="Genomic_DNA"/>
</dbReference>
<protein>
    <recommendedName>
        <fullName evidence="11">G-protein coupled receptors family 1 profile domain-containing protein</fullName>
    </recommendedName>
</protein>
<feature type="region of interest" description="Disordered" evidence="9">
    <location>
        <begin position="267"/>
        <end position="300"/>
    </location>
</feature>
<evidence type="ECO:0000313" key="13">
    <source>
        <dbReference type="Proteomes" id="UP001176961"/>
    </source>
</evidence>
<evidence type="ECO:0000256" key="3">
    <source>
        <dbReference type="ARBA" id="ARBA00022692"/>
    </source>
</evidence>
<dbReference type="PROSITE" id="PS50262">
    <property type="entry name" value="G_PROTEIN_RECEP_F1_2"/>
    <property type="match status" value="1"/>
</dbReference>
<feature type="transmembrane region" description="Helical" evidence="10">
    <location>
        <begin position="64"/>
        <end position="86"/>
    </location>
</feature>
<keyword evidence="6 10" id="KW-0472">Membrane</keyword>
<evidence type="ECO:0000256" key="4">
    <source>
        <dbReference type="ARBA" id="ARBA00022989"/>
    </source>
</evidence>
<dbReference type="PANTHER" id="PTHR24230">
    <property type="entry name" value="G-PROTEIN COUPLED RECEPTOR"/>
    <property type="match status" value="1"/>
</dbReference>
<keyword evidence="7" id="KW-0675">Receptor</keyword>
<name>A0AA36DNV0_CYLNA</name>
<evidence type="ECO:0000256" key="5">
    <source>
        <dbReference type="ARBA" id="ARBA00023040"/>
    </source>
</evidence>
<evidence type="ECO:0000259" key="11">
    <source>
        <dbReference type="PROSITE" id="PS50262"/>
    </source>
</evidence>
<dbReference type="PRINTS" id="PR00237">
    <property type="entry name" value="GPCRRHODOPSN"/>
</dbReference>
<feature type="transmembrane region" description="Helical" evidence="10">
    <location>
        <begin position="319"/>
        <end position="339"/>
    </location>
</feature>